<sequence length="59" mass="7187">MTLEKVNKIKGFLLIDKINRLLLYQRFKALFFKKTPVRYNEEIFMGNSTLKVIWEVFFI</sequence>
<name>E6LGD0_ENTI1</name>
<evidence type="ECO:0000313" key="1">
    <source>
        <dbReference type="EMBL" id="EFU73743.1"/>
    </source>
</evidence>
<dbReference type="AlphaFoldDB" id="E6LGD0"/>
<gene>
    <name evidence="1" type="ORF">HMPREF9088_1420</name>
</gene>
<evidence type="ECO:0000313" key="2">
    <source>
        <dbReference type="Proteomes" id="UP000010296"/>
    </source>
</evidence>
<accession>E6LGD0</accession>
<protein>
    <submittedName>
        <fullName evidence="1">Uncharacterized protein</fullName>
    </submittedName>
</protein>
<dbReference type="EMBL" id="AEPV01000057">
    <property type="protein sequence ID" value="EFU73743.1"/>
    <property type="molecule type" value="Genomic_DNA"/>
</dbReference>
<comment type="caution">
    <text evidence="1">The sequence shown here is derived from an EMBL/GenBank/DDBJ whole genome shotgun (WGS) entry which is preliminary data.</text>
</comment>
<dbReference type="HOGENOM" id="CLU_2953322_0_0_9"/>
<keyword evidence="2" id="KW-1185">Reference proteome</keyword>
<proteinExistence type="predicted"/>
<reference evidence="1 2" key="1">
    <citation type="submission" date="2010-12" db="EMBL/GenBank/DDBJ databases">
        <authorList>
            <person name="Muzny D."/>
            <person name="Qin X."/>
            <person name="Deng J."/>
            <person name="Jiang H."/>
            <person name="Liu Y."/>
            <person name="Qu J."/>
            <person name="Song X.-Z."/>
            <person name="Zhang L."/>
            <person name="Thornton R."/>
            <person name="Coyle M."/>
            <person name="Francisco L."/>
            <person name="Jackson L."/>
            <person name="Javaid M."/>
            <person name="Korchina V."/>
            <person name="Kovar C."/>
            <person name="Mata R."/>
            <person name="Mathew T."/>
            <person name="Ngo R."/>
            <person name="Nguyen L."/>
            <person name="Nguyen N."/>
            <person name="Okwuonu G."/>
            <person name="Ongeri F."/>
            <person name="Pham C."/>
            <person name="Simmons D."/>
            <person name="Wilczek-Boney K."/>
            <person name="Hale W."/>
            <person name="Jakkamsetti A."/>
            <person name="Pham P."/>
            <person name="Ruth R."/>
            <person name="San Lucas F."/>
            <person name="Warren J."/>
            <person name="Zhang J."/>
            <person name="Zhao Z."/>
            <person name="Zhou C."/>
            <person name="Zhu D."/>
            <person name="Lee S."/>
            <person name="Bess C."/>
            <person name="Blankenburg K."/>
            <person name="Forbes L."/>
            <person name="Fu Q."/>
            <person name="Gubbala S."/>
            <person name="Hirani K."/>
            <person name="Jayaseelan J.C."/>
            <person name="Lara F."/>
            <person name="Munidasa M."/>
            <person name="Palculict T."/>
            <person name="Patil S."/>
            <person name="Pu L.-L."/>
            <person name="Saada N."/>
            <person name="Tang L."/>
            <person name="Weissenberger G."/>
            <person name="Zhu Y."/>
            <person name="Hemphill L."/>
            <person name="Shang Y."/>
            <person name="Youmans B."/>
            <person name="Ayvaz T."/>
            <person name="Ross M."/>
            <person name="Santibanez J."/>
            <person name="Aqrawi P."/>
            <person name="Gross S."/>
            <person name="Joshi V."/>
            <person name="Fowler G."/>
            <person name="Nazareth L."/>
            <person name="Reid J."/>
            <person name="Worley K."/>
            <person name="Petrosino J."/>
            <person name="Highlander S."/>
            <person name="Gibbs R."/>
        </authorList>
    </citation>
    <scope>NUCLEOTIDE SEQUENCE [LARGE SCALE GENOMIC DNA]</scope>
    <source>
        <strain evidence="2">DSM 15952 / CCUG 50447 / LMG 22039 / TP 1.5</strain>
    </source>
</reference>
<organism evidence="1 2">
    <name type="scientific">Enterococcus italicus (strain DSM 15952 / CCUG 50447 / LMG 22039 / TP 1.5)</name>
    <dbReference type="NCBI Taxonomy" id="888064"/>
    <lineage>
        <taxon>Bacteria</taxon>
        <taxon>Bacillati</taxon>
        <taxon>Bacillota</taxon>
        <taxon>Bacilli</taxon>
        <taxon>Lactobacillales</taxon>
        <taxon>Enterococcaceae</taxon>
        <taxon>Enterococcus</taxon>
    </lineage>
</organism>
<dbReference type="Proteomes" id="UP000010296">
    <property type="component" value="Unassembled WGS sequence"/>
</dbReference>